<feature type="compositionally biased region" description="Polar residues" evidence="8">
    <location>
        <begin position="610"/>
        <end position="620"/>
    </location>
</feature>
<comment type="caution">
    <text evidence="10">The sequence shown here is derived from an EMBL/GenBank/DDBJ whole genome shotgun (WGS) entry which is preliminary data.</text>
</comment>
<keyword evidence="6" id="KW-0843">Virulence</keyword>
<gene>
    <name evidence="10" type="ORF">Q4494_16640</name>
</gene>
<comment type="subcellular location">
    <subcellularLocation>
        <location evidence="1">Membrane</location>
    </subcellularLocation>
    <subcellularLocation>
        <location evidence="2">Secreted</location>
    </subcellularLocation>
</comment>
<keyword evidence="7" id="KW-0472">Membrane</keyword>
<dbReference type="GO" id="GO:0090729">
    <property type="term" value="F:toxin activity"/>
    <property type="evidence" value="ECO:0007669"/>
    <property type="project" value="UniProtKB-KW"/>
</dbReference>
<evidence type="ECO:0000256" key="1">
    <source>
        <dbReference type="ARBA" id="ARBA00004370"/>
    </source>
</evidence>
<dbReference type="InterPro" id="IPR018511">
    <property type="entry name" value="Hemolysin-typ_Ca-bd_CS"/>
</dbReference>
<evidence type="ECO:0000259" key="9">
    <source>
        <dbReference type="Pfam" id="PF13403"/>
    </source>
</evidence>
<dbReference type="Proteomes" id="UP001169823">
    <property type="component" value="Unassembled WGS sequence"/>
</dbReference>
<dbReference type="InterPro" id="IPR001343">
    <property type="entry name" value="Hemolysn_Ca-bd"/>
</dbReference>
<dbReference type="InterPro" id="IPR011049">
    <property type="entry name" value="Serralysin-like_metalloprot_C"/>
</dbReference>
<dbReference type="InterPro" id="IPR050557">
    <property type="entry name" value="RTX_toxin/Mannuronan_C5-epim"/>
</dbReference>
<dbReference type="PRINTS" id="PR01488">
    <property type="entry name" value="RTXTOXINA"/>
</dbReference>
<keyword evidence="4" id="KW-0800">Toxin</keyword>
<dbReference type="SUPFAM" id="SSF51294">
    <property type="entry name" value="Hedgehog/intein (Hint) domain"/>
    <property type="match status" value="1"/>
</dbReference>
<sequence>MSVYDLELYEFDPEDLFGTSSNTTVTYSGGGPSGTASVTDSDGTLKDDDFKNSSKTETATADVTIGEGTSYGSSVDANAVWTVTDLDTRESFEIVQFVVDSGSAAGTYTLSEQPLIDGHEYEVTDYNDKPGRTGNNASEAFTYDDYVDSSSLADGIVSGSEGDDTIDSSYTGDDDGDMVDASSHVSGTLQWDNLSSYQDYMDGSGTLEDAGVTMTFTVTDNGAGDEANYASTSIYVDDDAGETFDTNSSFFISGDNDQNNDNIADQGTDTATMTLEFAATDSDSDISDEVQNVAFRINDLDKASFTDVVTITAYDAEGNPVAVTLTGGDAMSIDGNTVTGTEVTGTNDEDGSLLVEIEGPVSSITIDYNNTGYNTQGIWLSDIQFDAVYNDYDDTVEAGNGNDTIASGLGDDIVYGGAGDDTIDGGTGDDTLYGEEGDDTFIGGDGADSMSGGSGQDTIDYSGSDEAVSIDLSTGSYSGGDAEGDSGSGIDGIIGSDFNDTLIGFDSEGTGDDAFTNQFWGGEGDDYIDGAGGDDELYGEAGNDTIYGGDGDDTIDGGTGDDTIDGGAGADDISAGSGDDTVSGGDGDDTIYGYEGSDTVYGGDGDDYINTRTSTGTGQPDTGFDHPDSSALDYSADSAPSNDMDTVYGGAGNDTILTGDDNDYIEGGDGNDTIDAGFDDDEVYGGAGNDTIQGGEGNDTIDGGDDNDIIYGDVSPDSDDYAAFSYYELDDHGETTSADTDTANNSDVIYGGAGNDTIYGQDDADTLYGGDGDDTLDGGIDDDTLYGGAGDDTLLGGEGDDTIYAGGGDTVTGGEGSDTIIIDPSLLDGNAITITGSEDDDGEDNDVLDLSNVGLDWSSNPISYNEDDPESGTVTLTDGTTISFSGIETVICFGKGTRIATPYGARAVEDLKPGDLVLTMDNGLQPLRWVGARTVPATGRFAPIEITKGALGNERDLIVSPQHRMLLNGWRSEMLFNTSEVFAAAKHLVNGSTIREAQGGFVTYYHLMFDRHEVIFAEGAASESFHVSDYSLTGVADGAREELFALFPELRSMPDQHGSTARQCLKAHEVQLLVA</sequence>
<organism evidence="10 11">
    <name type="scientific">Celeribacter halophilus</name>
    <dbReference type="NCBI Taxonomy" id="576117"/>
    <lineage>
        <taxon>Bacteria</taxon>
        <taxon>Pseudomonadati</taxon>
        <taxon>Pseudomonadota</taxon>
        <taxon>Alphaproteobacteria</taxon>
        <taxon>Rhodobacterales</taxon>
        <taxon>Roseobacteraceae</taxon>
        <taxon>Celeribacter</taxon>
    </lineage>
</organism>
<evidence type="ECO:0000256" key="6">
    <source>
        <dbReference type="ARBA" id="ARBA00023026"/>
    </source>
</evidence>
<dbReference type="PANTHER" id="PTHR38340:SF1">
    <property type="entry name" value="S-LAYER PROTEIN"/>
    <property type="match status" value="1"/>
</dbReference>
<dbReference type="InterPro" id="IPR036844">
    <property type="entry name" value="Hint_dom_sf"/>
</dbReference>
<feature type="region of interest" description="Disordered" evidence="8">
    <location>
        <begin position="22"/>
        <end position="53"/>
    </location>
</feature>
<dbReference type="PRINTS" id="PR00313">
    <property type="entry name" value="CABNDNGRPT"/>
</dbReference>
<name>A0AAW7Y1K8_9RHOB</name>
<feature type="region of interest" description="Disordered" evidence="8">
    <location>
        <begin position="540"/>
        <end position="631"/>
    </location>
</feature>
<dbReference type="AlphaFoldDB" id="A0AAW7Y1K8"/>
<evidence type="ECO:0000313" key="10">
    <source>
        <dbReference type="EMBL" id="MDO6458715.1"/>
    </source>
</evidence>
<protein>
    <submittedName>
        <fullName evidence="10">Hint domain-containing protein</fullName>
    </submittedName>
</protein>
<dbReference type="GO" id="GO:0005509">
    <property type="term" value="F:calcium ion binding"/>
    <property type="evidence" value="ECO:0007669"/>
    <property type="project" value="InterPro"/>
</dbReference>
<dbReference type="Pfam" id="PF13403">
    <property type="entry name" value="Hint_2"/>
    <property type="match status" value="1"/>
</dbReference>
<evidence type="ECO:0000256" key="5">
    <source>
        <dbReference type="ARBA" id="ARBA00022737"/>
    </source>
</evidence>
<evidence type="ECO:0000256" key="4">
    <source>
        <dbReference type="ARBA" id="ARBA00022656"/>
    </source>
</evidence>
<keyword evidence="3" id="KW-0964">Secreted</keyword>
<proteinExistence type="predicted"/>
<dbReference type="InterPro" id="IPR028992">
    <property type="entry name" value="Hedgehog/Intein_dom"/>
</dbReference>
<keyword evidence="5" id="KW-0677">Repeat</keyword>
<feature type="domain" description="Hedgehog/Intein (Hint)" evidence="9">
    <location>
        <begin position="891"/>
        <end position="1027"/>
    </location>
</feature>
<evidence type="ECO:0000313" key="11">
    <source>
        <dbReference type="Proteomes" id="UP001169823"/>
    </source>
</evidence>
<evidence type="ECO:0000256" key="2">
    <source>
        <dbReference type="ARBA" id="ARBA00004613"/>
    </source>
</evidence>
<dbReference type="PANTHER" id="PTHR38340">
    <property type="entry name" value="S-LAYER PROTEIN"/>
    <property type="match status" value="1"/>
</dbReference>
<evidence type="ECO:0000256" key="7">
    <source>
        <dbReference type="ARBA" id="ARBA00023136"/>
    </source>
</evidence>
<dbReference type="InterPro" id="IPR003995">
    <property type="entry name" value="RTX_toxin_determinant-A"/>
</dbReference>
<dbReference type="GO" id="GO:0016020">
    <property type="term" value="C:membrane"/>
    <property type="evidence" value="ECO:0007669"/>
    <property type="project" value="UniProtKB-SubCell"/>
</dbReference>
<dbReference type="RefSeq" id="WP_303480409.1">
    <property type="nucleotide sequence ID" value="NZ_JAUOPJ010000017.1"/>
</dbReference>
<dbReference type="GO" id="GO:0005576">
    <property type="term" value="C:extracellular region"/>
    <property type="evidence" value="ECO:0007669"/>
    <property type="project" value="UniProtKB-SubCell"/>
</dbReference>
<dbReference type="PROSITE" id="PS00330">
    <property type="entry name" value="HEMOLYSIN_CALCIUM"/>
    <property type="match status" value="5"/>
</dbReference>
<accession>A0AAW7Y1K8</accession>
<dbReference type="EMBL" id="JAUOPJ010000017">
    <property type="protein sequence ID" value="MDO6458715.1"/>
    <property type="molecule type" value="Genomic_DNA"/>
</dbReference>
<dbReference type="Gene3D" id="2.170.16.10">
    <property type="entry name" value="Hedgehog/Intein (Hint) domain"/>
    <property type="match status" value="1"/>
</dbReference>
<feature type="compositionally biased region" description="Low complexity" evidence="8">
    <location>
        <begin position="570"/>
        <end position="583"/>
    </location>
</feature>
<evidence type="ECO:0000256" key="8">
    <source>
        <dbReference type="SAM" id="MobiDB-lite"/>
    </source>
</evidence>
<feature type="compositionally biased region" description="Basic and acidic residues" evidence="8">
    <location>
        <begin position="43"/>
        <end position="53"/>
    </location>
</feature>
<evidence type="ECO:0000256" key="3">
    <source>
        <dbReference type="ARBA" id="ARBA00022525"/>
    </source>
</evidence>
<reference evidence="10" key="1">
    <citation type="submission" date="2023-07" db="EMBL/GenBank/DDBJ databases">
        <title>Genome content predicts the carbon catabolic preferences of heterotrophic bacteria.</title>
        <authorList>
            <person name="Gralka M."/>
        </authorList>
    </citation>
    <scope>NUCLEOTIDE SEQUENCE</scope>
    <source>
        <strain evidence="10">I2M02</strain>
    </source>
</reference>
<dbReference type="SUPFAM" id="SSF51120">
    <property type="entry name" value="beta-Roll"/>
    <property type="match status" value="4"/>
</dbReference>
<dbReference type="Pfam" id="PF00353">
    <property type="entry name" value="HemolysinCabind"/>
    <property type="match status" value="8"/>
</dbReference>
<dbReference type="Gene3D" id="2.150.10.10">
    <property type="entry name" value="Serralysin-like metalloprotease, C-terminal"/>
    <property type="match status" value="4"/>
</dbReference>